<dbReference type="EMBL" id="MU003493">
    <property type="protein sequence ID" value="KAF2477320.1"/>
    <property type="molecule type" value="Genomic_DNA"/>
</dbReference>
<dbReference type="Proteomes" id="UP000799755">
    <property type="component" value="Unassembled WGS sequence"/>
</dbReference>
<accession>A0ACB6RG68</accession>
<name>A0ACB6RG68_9PLEO</name>
<evidence type="ECO:0000313" key="2">
    <source>
        <dbReference type="Proteomes" id="UP000799755"/>
    </source>
</evidence>
<organism evidence="1 2">
    <name type="scientific">Lindgomyces ingoldianus</name>
    <dbReference type="NCBI Taxonomy" id="673940"/>
    <lineage>
        <taxon>Eukaryota</taxon>
        <taxon>Fungi</taxon>
        <taxon>Dikarya</taxon>
        <taxon>Ascomycota</taxon>
        <taxon>Pezizomycotina</taxon>
        <taxon>Dothideomycetes</taxon>
        <taxon>Pleosporomycetidae</taxon>
        <taxon>Pleosporales</taxon>
        <taxon>Lindgomycetaceae</taxon>
        <taxon>Lindgomyces</taxon>
    </lineage>
</organism>
<evidence type="ECO:0000313" key="1">
    <source>
        <dbReference type="EMBL" id="KAF2477320.1"/>
    </source>
</evidence>
<protein>
    <submittedName>
        <fullName evidence="1">Uncharacterized protein</fullName>
    </submittedName>
</protein>
<keyword evidence="2" id="KW-1185">Reference proteome</keyword>
<proteinExistence type="predicted"/>
<sequence>MPSHLKRQNFGPSCSAGNWYSCENSKFVGCCESNPCTNGCPQDNIRPAGFDSTYKGKFPDASCGVDSNFYTCDYPNGGTFWGCCKSDPCQQEQCPTGDLVPAFLDRPEQSAAYSPTGVPSATFLASRSASSSIALTTTISTITPVALEANAQPEKKGLPIPLIAGSAGGGAVALIIIGLLIYYILHARKSRKEHIEQIETRLADLPASKGGEKPNGPRSPSEGLGPASYNSPKSSQQLQNEHPHALSPASSVGRKPITNRSPHLSELSGETVRGPEPESPWHPPKSRSPQSSRETWGAPISQQHPQHPQHRIYSVRGSPNPVAASKNHQEMWGTGHHQVSPQMDRQAWEYQNTWNGATSQPSPQRIQNEWGSINPQSSQQWNQNEWKSTNPQSSPLRNPGGWNSSTPQSQHHNQYYQQEAPHAHRPPERSQEPWTSPYSQFAPASSPRRTQRSLSNPQDRDRDTWEYSNVPPQQPRDTLGPEHPQQSSHNHLPDAWPLPRSHPQSPLPRPETGWESTSPHVVPGPHSPPRSPESNRMHAQSPPQSSPTVRMVEEPKGTRHPWRSDRGSGHEPLAPQESGAYGHEREKESPGNKPKESSSTWI</sequence>
<reference evidence="1" key="1">
    <citation type="journal article" date="2020" name="Stud. Mycol.">
        <title>101 Dothideomycetes genomes: a test case for predicting lifestyles and emergence of pathogens.</title>
        <authorList>
            <person name="Haridas S."/>
            <person name="Albert R."/>
            <person name="Binder M."/>
            <person name="Bloem J."/>
            <person name="Labutti K."/>
            <person name="Salamov A."/>
            <person name="Andreopoulos B."/>
            <person name="Baker S."/>
            <person name="Barry K."/>
            <person name="Bills G."/>
            <person name="Bluhm B."/>
            <person name="Cannon C."/>
            <person name="Castanera R."/>
            <person name="Culley D."/>
            <person name="Daum C."/>
            <person name="Ezra D."/>
            <person name="Gonzalez J."/>
            <person name="Henrissat B."/>
            <person name="Kuo A."/>
            <person name="Liang C."/>
            <person name="Lipzen A."/>
            <person name="Lutzoni F."/>
            <person name="Magnuson J."/>
            <person name="Mondo S."/>
            <person name="Nolan M."/>
            <person name="Ohm R."/>
            <person name="Pangilinan J."/>
            <person name="Park H.-J."/>
            <person name="Ramirez L."/>
            <person name="Alfaro M."/>
            <person name="Sun H."/>
            <person name="Tritt A."/>
            <person name="Yoshinaga Y."/>
            <person name="Zwiers L.-H."/>
            <person name="Turgeon B."/>
            <person name="Goodwin S."/>
            <person name="Spatafora J."/>
            <person name="Crous P."/>
            <person name="Grigoriev I."/>
        </authorList>
    </citation>
    <scope>NUCLEOTIDE SEQUENCE</scope>
    <source>
        <strain evidence="1">ATCC 200398</strain>
    </source>
</reference>
<comment type="caution">
    <text evidence="1">The sequence shown here is derived from an EMBL/GenBank/DDBJ whole genome shotgun (WGS) entry which is preliminary data.</text>
</comment>
<gene>
    <name evidence="1" type="ORF">BDR25DRAFT_339263</name>
</gene>